<proteinExistence type="predicted"/>
<dbReference type="EMBL" id="JAGGLC010000006">
    <property type="protein sequence ID" value="MBP1988238.1"/>
    <property type="molecule type" value="Genomic_DNA"/>
</dbReference>
<dbReference type="GO" id="GO:0016020">
    <property type="term" value="C:membrane"/>
    <property type="evidence" value="ECO:0007669"/>
    <property type="project" value="UniProtKB-SubCell"/>
</dbReference>
<dbReference type="InterPro" id="IPR047218">
    <property type="entry name" value="YocR/YhdH-like"/>
</dbReference>
<keyword evidence="3 6" id="KW-0812">Transmembrane</keyword>
<feature type="transmembrane region" description="Helical" evidence="6">
    <location>
        <begin position="283"/>
        <end position="302"/>
    </location>
</feature>
<keyword evidence="4 6" id="KW-1133">Transmembrane helix</keyword>
<evidence type="ECO:0000256" key="5">
    <source>
        <dbReference type="ARBA" id="ARBA00023136"/>
    </source>
</evidence>
<dbReference type="PRINTS" id="PR00176">
    <property type="entry name" value="NANEUSMPORT"/>
</dbReference>
<organism evidence="7 8">
    <name type="scientific">Halolamina salifodinae</name>
    <dbReference type="NCBI Taxonomy" id="1202767"/>
    <lineage>
        <taxon>Archaea</taxon>
        <taxon>Methanobacteriati</taxon>
        <taxon>Methanobacteriota</taxon>
        <taxon>Stenosarchaea group</taxon>
        <taxon>Halobacteria</taxon>
        <taxon>Halobacteriales</taxon>
        <taxon>Haloferacaceae</taxon>
    </lineage>
</organism>
<evidence type="ECO:0000313" key="7">
    <source>
        <dbReference type="EMBL" id="MBP1988238.1"/>
    </source>
</evidence>
<name>A0A8T4H539_9EURY</name>
<gene>
    <name evidence="7" type="ORF">J2753_002750</name>
</gene>
<comment type="caution">
    <text evidence="7">The sequence shown here is derived from an EMBL/GenBank/DDBJ whole genome shotgun (WGS) entry which is preliminary data.</text>
</comment>
<feature type="transmembrane region" description="Helical" evidence="6">
    <location>
        <begin position="7"/>
        <end position="28"/>
    </location>
</feature>
<dbReference type="NCBIfam" id="NF037979">
    <property type="entry name" value="Na_transp"/>
    <property type="match status" value="1"/>
</dbReference>
<feature type="transmembrane region" description="Helical" evidence="6">
    <location>
        <begin position="169"/>
        <end position="190"/>
    </location>
</feature>
<dbReference type="InterPro" id="IPR037272">
    <property type="entry name" value="SNS_sf"/>
</dbReference>
<comment type="subcellular location">
    <subcellularLocation>
        <location evidence="1">Membrane</location>
        <topology evidence="1">Multi-pass membrane protein</topology>
    </subcellularLocation>
</comment>
<keyword evidence="8" id="KW-1185">Reference proteome</keyword>
<protein>
    <submittedName>
        <fullName evidence="7">NSS family neurotransmitter:Na+ symporter</fullName>
    </submittedName>
</protein>
<feature type="transmembrane region" description="Helical" evidence="6">
    <location>
        <begin position="248"/>
        <end position="271"/>
    </location>
</feature>
<keyword evidence="2" id="KW-0813">Transport</keyword>
<dbReference type="OrthoDB" id="99721at2157"/>
<dbReference type="PANTHER" id="PTHR42948">
    <property type="entry name" value="TRANSPORTER"/>
    <property type="match status" value="1"/>
</dbReference>
<dbReference type="PANTHER" id="PTHR42948:SF1">
    <property type="entry name" value="TRANSPORTER"/>
    <property type="match status" value="1"/>
</dbReference>
<feature type="transmembrane region" description="Helical" evidence="6">
    <location>
        <begin position="346"/>
        <end position="366"/>
    </location>
</feature>
<feature type="transmembrane region" description="Helical" evidence="6">
    <location>
        <begin position="138"/>
        <end position="157"/>
    </location>
</feature>
<evidence type="ECO:0000313" key="8">
    <source>
        <dbReference type="Proteomes" id="UP000823736"/>
    </source>
</evidence>
<dbReference type="Pfam" id="PF00209">
    <property type="entry name" value="SNF"/>
    <property type="match status" value="2"/>
</dbReference>
<evidence type="ECO:0000256" key="4">
    <source>
        <dbReference type="ARBA" id="ARBA00022989"/>
    </source>
</evidence>
<evidence type="ECO:0000256" key="1">
    <source>
        <dbReference type="ARBA" id="ARBA00004141"/>
    </source>
</evidence>
<feature type="transmembrane region" description="Helical" evidence="6">
    <location>
        <begin position="83"/>
        <end position="103"/>
    </location>
</feature>
<dbReference type="Proteomes" id="UP000823736">
    <property type="component" value="Unassembled WGS sequence"/>
</dbReference>
<dbReference type="PROSITE" id="PS50267">
    <property type="entry name" value="NA_NEUROTRAN_SYMP_3"/>
    <property type="match status" value="1"/>
</dbReference>
<dbReference type="CDD" id="cd10336">
    <property type="entry name" value="SLC6sbd_Tyt1-Like"/>
    <property type="match status" value="1"/>
</dbReference>
<evidence type="ECO:0000256" key="6">
    <source>
        <dbReference type="SAM" id="Phobius"/>
    </source>
</evidence>
<feature type="transmembrane region" description="Helical" evidence="6">
    <location>
        <begin position="308"/>
        <end position="334"/>
    </location>
</feature>
<feature type="transmembrane region" description="Helical" evidence="6">
    <location>
        <begin position="211"/>
        <end position="236"/>
    </location>
</feature>
<evidence type="ECO:0000256" key="3">
    <source>
        <dbReference type="ARBA" id="ARBA00022692"/>
    </source>
</evidence>
<feature type="transmembrane region" description="Helical" evidence="6">
    <location>
        <begin position="40"/>
        <end position="62"/>
    </location>
</feature>
<feature type="transmembrane region" description="Helical" evidence="6">
    <location>
        <begin position="372"/>
        <end position="393"/>
    </location>
</feature>
<evidence type="ECO:0000256" key="2">
    <source>
        <dbReference type="ARBA" id="ARBA00022448"/>
    </source>
</evidence>
<reference evidence="7" key="1">
    <citation type="submission" date="2021-03" db="EMBL/GenBank/DDBJ databases">
        <title>Genomic Encyclopedia of Type Strains, Phase IV (KMG-IV): sequencing the most valuable type-strain genomes for metagenomic binning, comparative biology and taxonomic classification.</title>
        <authorList>
            <person name="Goeker M."/>
        </authorList>
    </citation>
    <scope>NUCLEOTIDE SEQUENCE</scope>
    <source>
        <strain evidence="7">DSM 26232</strain>
    </source>
</reference>
<dbReference type="AlphaFoldDB" id="A0A8T4H539"/>
<accession>A0A8T4H539</accession>
<dbReference type="RefSeq" id="WP_209492571.1">
    <property type="nucleotide sequence ID" value="NZ_JAGGLC010000006.1"/>
</dbReference>
<sequence length="447" mass="47049">MAQRETWTTRAGFVLAAVGSAVGLGNIWQFPFKTAENGGAAFVLVYLLAAVLIGLPTILGEFAIGRRAKLNAVEAFDRLDHPAWTVVGGLGLFTGLWILSYYSVVGGWVIRYTIGSLTGGYFGGTAAYFGAVSAGWEAIAFHALFMALTAGIVAFGIEDGIEKATKLMVPSVVLMLVGLAVYAFTLDGSGPAYSYYLSPDMDYLANNLGSVIPFAVSQAFFSLSLGMGAMITYASYLSDDDSLPADGGLVVGLNTLIGVLAGLVVIPLLFVQFSQIPETAAGGGPGALFVSVAQVFGGLGITGRILGALFFFVVLIAALSSAISLLEVVTAYCVDRYEWNRMATAFGFGGVLFLLGTLSAWDTAWLGWFDTLAYSVLLPASVLLGVIFVGWVYGPEAVEEMEKGADGAGQYATLWIWWLRTVVFVGVLVTLYLGVTSIYASPGLPGL</sequence>
<dbReference type="SUPFAM" id="SSF161070">
    <property type="entry name" value="SNF-like"/>
    <property type="match status" value="1"/>
</dbReference>
<feature type="transmembrane region" description="Helical" evidence="6">
    <location>
        <begin position="109"/>
        <end position="131"/>
    </location>
</feature>
<feature type="transmembrane region" description="Helical" evidence="6">
    <location>
        <begin position="414"/>
        <end position="440"/>
    </location>
</feature>
<dbReference type="InterPro" id="IPR000175">
    <property type="entry name" value="Na/ntran_symport"/>
</dbReference>
<keyword evidence="5 6" id="KW-0472">Membrane</keyword>